<sequence>MFGEKDLSNGGHSSSFTAQKIVFGQSKGNPDAKMASREEGMDLFKSSKLGLDGFQSRSSRTGNSGSQQELTFSYMCDNSKLGFLGKDDPGDISPEKASFKGKGIALGSENLSKDGGDCDNCVERDFMNLSGGGSSRWNISKREAEEEIERENRDKKTKLETLNLSLALPDVSLSLTASNALQNADPPPAQPKPTRSTNTNTTYYSNDFTAPSMSYSYSHPLSHNPSCSLTRNSTENYDYSVGKDDQIWYGGEGTNGSVHSRFKPLGDGSVALSNHGGGGNFLMQGASNSFYRPTNSDNHSYFPSELPARPRKDTVSGDSRGRNSDHLRDLECMIGDRARRLSRPEKIVREIVLESIPLMAQTVQELSDEVLESTKEYLRTLVAAPERAEELAGLQKRLNKRSDLTKETLSKCNKDQLEILVAVRTGLGSFFSGKNRLPTGELVDIFLFLRCKNVNCKSFLPVDDCECKICSSNKGFCSSCMCPICLKFDCASNTCSWVGCDVCSHWCHAACGIQRNLIRPGPSLKGPSGTTEMQFHCIGCDHASEMYGFVKDVFSCCAKDWGLETLVKELDCVRKIFRNSEDRKGKKLHVKADELLLELESKAVSPSDACNILMEFFTYIDGISDFSAPSAFVKPQIESARRDPAFRPQSTYMRPLAPSETPSNSHKELKPSLTSELTAEDDLRSLLRKDSFDSLESVIRIKEAEAQMFQSKADDARREAEGYKHMIQMSIEKLEEEYAQKLAKLCLQETEERRKKKLEELKCLENLHCDYQNMKIRMQSEIAGLLERMEATKKQLM</sequence>
<evidence type="ECO:0000256" key="7">
    <source>
        <dbReference type="SAM" id="Coils"/>
    </source>
</evidence>
<evidence type="ECO:0000256" key="3">
    <source>
        <dbReference type="ARBA" id="ARBA00022771"/>
    </source>
</evidence>
<dbReference type="PANTHER" id="PTHR21736:SF38">
    <property type="entry name" value="PROTEIN OBERON 3"/>
    <property type="match status" value="1"/>
</dbReference>
<evidence type="ECO:0000259" key="10">
    <source>
        <dbReference type="Pfam" id="PF16312"/>
    </source>
</evidence>
<dbReference type="GO" id="GO:0010071">
    <property type="term" value="P:root meristem specification"/>
    <property type="evidence" value="ECO:0007669"/>
    <property type="project" value="TreeGrafter"/>
</dbReference>
<name>A0A8B8R3E9_9MYRT</name>
<feature type="region of interest" description="Disordered" evidence="8">
    <location>
        <begin position="294"/>
        <end position="325"/>
    </location>
</feature>
<evidence type="ECO:0000256" key="4">
    <source>
        <dbReference type="ARBA" id="ARBA00022833"/>
    </source>
</evidence>
<dbReference type="GO" id="GO:0008270">
    <property type="term" value="F:zinc ion binding"/>
    <property type="evidence" value="ECO:0007669"/>
    <property type="project" value="UniProtKB-KW"/>
</dbReference>
<evidence type="ECO:0000259" key="9">
    <source>
        <dbReference type="Pfam" id="PF07227"/>
    </source>
</evidence>
<dbReference type="KEGG" id="rarg:115757154"/>
<dbReference type="OrthoDB" id="1905265at2759"/>
<evidence type="ECO:0000313" key="11">
    <source>
        <dbReference type="Proteomes" id="UP000827889"/>
    </source>
</evidence>
<reference evidence="12" key="1">
    <citation type="submission" date="2025-08" db="UniProtKB">
        <authorList>
            <consortium name="RefSeq"/>
        </authorList>
    </citation>
    <scope>IDENTIFICATION</scope>
    <source>
        <tissue evidence="12">Leaf</tissue>
    </source>
</reference>
<evidence type="ECO:0000256" key="2">
    <source>
        <dbReference type="ARBA" id="ARBA00022723"/>
    </source>
</evidence>
<dbReference type="GO" id="GO:0005634">
    <property type="term" value="C:nucleus"/>
    <property type="evidence" value="ECO:0007669"/>
    <property type="project" value="UniProtKB-SubCell"/>
</dbReference>
<dbReference type="GO" id="GO:0010468">
    <property type="term" value="P:regulation of gene expression"/>
    <property type="evidence" value="ECO:0007669"/>
    <property type="project" value="TreeGrafter"/>
</dbReference>
<dbReference type="Pfam" id="PF16312">
    <property type="entry name" value="Oberon_cc"/>
    <property type="match status" value="1"/>
</dbReference>
<feature type="coiled-coil region" evidence="7">
    <location>
        <begin position="134"/>
        <end position="165"/>
    </location>
</feature>
<keyword evidence="6" id="KW-0539">Nucleus</keyword>
<feature type="region of interest" description="Disordered" evidence="8">
    <location>
        <begin position="1"/>
        <end position="40"/>
    </location>
</feature>
<feature type="domain" description="Oberon-like PHD finger" evidence="9">
    <location>
        <begin position="451"/>
        <end position="575"/>
    </location>
</feature>
<evidence type="ECO:0000256" key="1">
    <source>
        <dbReference type="ARBA" id="ARBA00004123"/>
    </source>
</evidence>
<evidence type="ECO:0000256" key="6">
    <source>
        <dbReference type="ARBA" id="ARBA00023242"/>
    </source>
</evidence>
<keyword evidence="11" id="KW-1185">Reference proteome</keyword>
<dbReference type="InterPro" id="IPR047578">
    <property type="entry name" value="OBE1-like_PHD"/>
</dbReference>
<comment type="subcellular location">
    <subcellularLocation>
        <location evidence="1">Nucleus</location>
    </subcellularLocation>
</comment>
<keyword evidence="3" id="KW-0863">Zinc-finger</keyword>
<dbReference type="PRINTS" id="PR01544">
    <property type="entry name" value="ARATH130DUF"/>
</dbReference>
<dbReference type="InterPro" id="IPR032535">
    <property type="entry name" value="Oberon_CC"/>
</dbReference>
<evidence type="ECO:0000256" key="5">
    <source>
        <dbReference type="ARBA" id="ARBA00023054"/>
    </source>
</evidence>
<dbReference type="GO" id="GO:0010492">
    <property type="term" value="P:maintenance of shoot apical meristem identity"/>
    <property type="evidence" value="ECO:0007669"/>
    <property type="project" value="TreeGrafter"/>
</dbReference>
<dbReference type="GeneID" id="115757154"/>
<dbReference type="PANTHER" id="PTHR21736">
    <property type="entry name" value="VERNALIZATION-INSENSITIVE PROTEIN 3"/>
    <property type="match status" value="1"/>
</dbReference>
<gene>
    <name evidence="12" type="primary">LOC115757154</name>
</gene>
<dbReference type="Proteomes" id="UP000827889">
    <property type="component" value="Chromosome 6"/>
</dbReference>
<feature type="region of interest" description="Disordered" evidence="8">
    <location>
        <begin position="649"/>
        <end position="675"/>
    </location>
</feature>
<dbReference type="GO" id="GO:0010078">
    <property type="term" value="P:maintenance of root meristem identity"/>
    <property type="evidence" value="ECO:0007669"/>
    <property type="project" value="TreeGrafter"/>
</dbReference>
<dbReference type="Pfam" id="PF07227">
    <property type="entry name" value="PHD_Oberon"/>
    <property type="match status" value="1"/>
</dbReference>
<dbReference type="InterPro" id="IPR032881">
    <property type="entry name" value="Oberon-like_PHD"/>
</dbReference>
<accession>A0A8B8R3E9</accession>
<evidence type="ECO:0000313" key="12">
    <source>
        <dbReference type="RefSeq" id="XP_030553128.1"/>
    </source>
</evidence>
<keyword evidence="4" id="KW-0862">Zinc</keyword>
<dbReference type="CDD" id="cd15612">
    <property type="entry name" value="PHD_OBE1_like"/>
    <property type="match status" value="1"/>
</dbReference>
<keyword evidence="2" id="KW-0479">Metal-binding</keyword>
<feature type="domain" description="Oberon coiled-coil region" evidence="10">
    <location>
        <begin position="673"/>
        <end position="786"/>
    </location>
</feature>
<feature type="coiled-coil region" evidence="7">
    <location>
        <begin position="747"/>
        <end position="795"/>
    </location>
</feature>
<organism evidence="11 12">
    <name type="scientific">Rhodamnia argentea</name>
    <dbReference type="NCBI Taxonomy" id="178133"/>
    <lineage>
        <taxon>Eukaryota</taxon>
        <taxon>Viridiplantae</taxon>
        <taxon>Streptophyta</taxon>
        <taxon>Embryophyta</taxon>
        <taxon>Tracheophyta</taxon>
        <taxon>Spermatophyta</taxon>
        <taxon>Magnoliopsida</taxon>
        <taxon>eudicotyledons</taxon>
        <taxon>Gunneridae</taxon>
        <taxon>Pentapetalae</taxon>
        <taxon>rosids</taxon>
        <taxon>malvids</taxon>
        <taxon>Myrtales</taxon>
        <taxon>Myrtaceae</taxon>
        <taxon>Myrtoideae</taxon>
        <taxon>Myrteae</taxon>
        <taxon>Australasian group</taxon>
        <taxon>Rhodamnia</taxon>
    </lineage>
</organism>
<keyword evidence="5 7" id="KW-0175">Coiled coil</keyword>
<protein>
    <submittedName>
        <fullName evidence="12">Protein OBERON 3</fullName>
    </submittedName>
</protein>
<feature type="region of interest" description="Disordered" evidence="8">
    <location>
        <begin position="180"/>
        <end position="201"/>
    </location>
</feature>
<evidence type="ECO:0000256" key="8">
    <source>
        <dbReference type="SAM" id="MobiDB-lite"/>
    </source>
</evidence>
<feature type="compositionally biased region" description="Basic and acidic residues" evidence="8">
    <location>
        <begin position="308"/>
        <end position="325"/>
    </location>
</feature>
<proteinExistence type="predicted"/>
<dbReference type="InterPro" id="IPR004082">
    <property type="entry name" value="OBERON"/>
</dbReference>
<dbReference type="RefSeq" id="XP_030553128.1">
    <property type="nucleotide sequence ID" value="XM_030697268.2"/>
</dbReference>
<dbReference type="AlphaFoldDB" id="A0A8B8R3E9"/>